<dbReference type="Pfam" id="PF13246">
    <property type="entry name" value="Cation_ATPase"/>
    <property type="match status" value="1"/>
</dbReference>
<reference evidence="13 14" key="1">
    <citation type="submission" date="2012-09" db="EMBL/GenBank/DDBJ databases">
        <title>Draft Genome Sequences of 6 Strains from Genus Thauera.</title>
        <authorList>
            <person name="Liu B."/>
            <person name="Shapleigh J.P."/>
            <person name="Frostegard A.H."/>
        </authorList>
    </citation>
    <scope>NUCLEOTIDE SEQUENCE [LARGE SCALE GENOMIC DNA]</scope>
    <source>
        <strain evidence="14">47Lol / DSM 12138</strain>
    </source>
</reference>
<dbReference type="PROSITE" id="PS00154">
    <property type="entry name" value="ATPASE_E1_E2"/>
    <property type="match status" value="1"/>
</dbReference>
<protein>
    <submittedName>
        <fullName evidence="13">Putative cation-transporting P-type ATPase</fullName>
    </submittedName>
</protein>
<dbReference type="InterPro" id="IPR018303">
    <property type="entry name" value="ATPase_P-typ_P_site"/>
</dbReference>
<evidence type="ECO:0000256" key="6">
    <source>
        <dbReference type="ARBA" id="ARBA00022741"/>
    </source>
</evidence>
<dbReference type="PRINTS" id="PR00119">
    <property type="entry name" value="CATATPASE"/>
</dbReference>
<dbReference type="Gene3D" id="3.40.1110.10">
    <property type="entry name" value="Calcium-transporting ATPase, cytoplasmic domain N"/>
    <property type="match status" value="1"/>
</dbReference>
<name>N6Y5A3_THAL4</name>
<dbReference type="FunFam" id="2.70.150.10:FF:000016">
    <property type="entry name" value="Calcium-transporting P-type ATPase putative"/>
    <property type="match status" value="1"/>
</dbReference>
<evidence type="ECO:0000256" key="10">
    <source>
        <dbReference type="ARBA" id="ARBA00023136"/>
    </source>
</evidence>
<dbReference type="Gene3D" id="3.40.50.1000">
    <property type="entry name" value="HAD superfamily/HAD-like"/>
    <property type="match status" value="1"/>
</dbReference>
<evidence type="ECO:0000256" key="2">
    <source>
        <dbReference type="ARBA" id="ARBA00005675"/>
    </source>
</evidence>
<gene>
    <name evidence="13" type="ORF">C666_12535</name>
</gene>
<dbReference type="SUPFAM" id="SSF81660">
    <property type="entry name" value="Metal cation-transporting ATPase, ATP-binding domain N"/>
    <property type="match status" value="1"/>
</dbReference>
<keyword evidence="6" id="KW-0547">Nucleotide-binding</keyword>
<dbReference type="SMART" id="SM00831">
    <property type="entry name" value="Cation_ATPase_N"/>
    <property type="match status" value="1"/>
</dbReference>
<sequence length="864" mass="91664">MRHGPNTLPEPPRNGPLKRFLLQFHNVLIYVLLAAGVVTLLLGHHVDSGVIFGVVLINALIGFLQEGKAERALDAIRDMLSPHAQVLRDGRRQEVDAGELVPGDIVFLASGDKVPADLRLIDVRSLRIDEAVLTGEAQPVEKSPDAVAIDTSLGDRRSMAYSGTLVTYGQGSGVVVATGAGTEIGRISAMLDAVEPMSTPLLRQVAAFSAMLTWVILGVAVGAFAFGTLLRGYAPGDMFLAAVGLAVAAIPEGLPAIMTITLAIGVQRMARRRAIIRRLPAVEALGSVTVICSDKTGTLTRNEMTVQRVITADGSLAVSGAGYAPHGGFESGGHGLQPEDAPLLRQVGRAALLCNDAGLSLQDGAWRVVGDPTEGALLTLALKAGIDPRLQRDELPRDDLIPFESEHCFMATLHHDHRADAWIMLKGAPERVMALCGACAGLDGRARPLDAAAWHGPMGEAAGEGMRLLAVAERRVAGRLDGLRFDDVEQGEFVLLAVLGITDPPRDEAVRAVQACVAAGIRVKMITGDHAATARAIGQLLGLAREVRAVTGAEIERMDDAALAQAVRETEIFARASPEHKLRLVKALQAGGEVVAMTGDGVNDAPALKRADVGVAMGQKGTEAAKEAAEMVLADDNFASVAAAVEEGRTVYDNLKKAFAYILPTNIGQAGIVFFAVLFGLTMPITPAQILWVNMITAVTLALALAFEKAEPDIMQRRPRDPREPLLTPFLLWRILFVGLLLVAGGMGLFLWELGRGASLAAARTVAVNAVLAGEVFYLFNMRSLTGPVLNRAGLLGNRYVLWAIGLLLVCQALFTYLPAMQALFGTAGLAPDAWLRILGFGVAVLLLVEAEKAVVRRMIRGSR</sequence>
<dbReference type="FunFam" id="3.40.50.1000:FF:000028">
    <property type="entry name" value="Calcium-transporting P-type ATPase, putative"/>
    <property type="match status" value="1"/>
</dbReference>
<dbReference type="InterPro" id="IPR008250">
    <property type="entry name" value="ATPase_P-typ_transduc_dom_A_sf"/>
</dbReference>
<dbReference type="SUPFAM" id="SSF81665">
    <property type="entry name" value="Calcium ATPase, transmembrane domain M"/>
    <property type="match status" value="1"/>
</dbReference>
<feature type="transmembrane region" description="Helical" evidence="11">
    <location>
        <begin position="758"/>
        <end position="780"/>
    </location>
</feature>
<keyword evidence="7" id="KW-0067">ATP-binding</keyword>
<evidence type="ECO:0000256" key="8">
    <source>
        <dbReference type="ARBA" id="ARBA00022967"/>
    </source>
</evidence>
<evidence type="ECO:0000313" key="13">
    <source>
        <dbReference type="EMBL" id="ENO86760.1"/>
    </source>
</evidence>
<dbReference type="InterPro" id="IPR036412">
    <property type="entry name" value="HAD-like_sf"/>
</dbReference>
<dbReference type="GO" id="GO:0046872">
    <property type="term" value="F:metal ion binding"/>
    <property type="evidence" value="ECO:0007669"/>
    <property type="project" value="UniProtKB-KW"/>
</dbReference>
<dbReference type="AlphaFoldDB" id="N6Y5A3"/>
<keyword evidence="3" id="KW-1003">Cell membrane</keyword>
<dbReference type="PANTHER" id="PTHR43294">
    <property type="entry name" value="SODIUM/POTASSIUM-TRANSPORTING ATPASE SUBUNIT ALPHA"/>
    <property type="match status" value="1"/>
</dbReference>
<evidence type="ECO:0000256" key="11">
    <source>
        <dbReference type="SAM" id="Phobius"/>
    </source>
</evidence>
<dbReference type="InterPro" id="IPR023298">
    <property type="entry name" value="ATPase_P-typ_TM_dom_sf"/>
</dbReference>
<dbReference type="InterPro" id="IPR059000">
    <property type="entry name" value="ATPase_P-type_domA"/>
</dbReference>
<dbReference type="Pfam" id="PF00690">
    <property type="entry name" value="Cation_ATPase_N"/>
    <property type="match status" value="1"/>
</dbReference>
<dbReference type="InterPro" id="IPR044492">
    <property type="entry name" value="P_typ_ATPase_HD_dom"/>
</dbReference>
<dbReference type="Pfam" id="PF08282">
    <property type="entry name" value="Hydrolase_3"/>
    <property type="match status" value="1"/>
</dbReference>
<dbReference type="InterPro" id="IPR004014">
    <property type="entry name" value="ATPase_P-typ_cation-transptr_N"/>
</dbReference>
<dbReference type="FunFam" id="3.40.50.1000:FF:000001">
    <property type="entry name" value="Phospholipid-transporting ATPase IC"/>
    <property type="match status" value="1"/>
</dbReference>
<feature type="transmembrane region" description="Helical" evidence="11">
    <location>
        <begin position="48"/>
        <end position="64"/>
    </location>
</feature>
<evidence type="ECO:0000256" key="9">
    <source>
        <dbReference type="ARBA" id="ARBA00022989"/>
    </source>
</evidence>
<feature type="domain" description="Cation-transporting P-type ATPase N-terminal" evidence="12">
    <location>
        <begin position="2"/>
        <end position="44"/>
    </location>
</feature>
<feature type="transmembrane region" description="Helical" evidence="11">
    <location>
        <begin position="834"/>
        <end position="851"/>
    </location>
</feature>
<dbReference type="SFLD" id="SFLDS00003">
    <property type="entry name" value="Haloacid_Dehalogenase"/>
    <property type="match status" value="1"/>
</dbReference>
<comment type="similarity">
    <text evidence="2">Belongs to the cation transport ATPase (P-type) (TC 3.A.3) family. Type IIA subfamily.</text>
</comment>
<accession>N6Y5A3</accession>
<dbReference type="Proteomes" id="UP000013232">
    <property type="component" value="Unassembled WGS sequence"/>
</dbReference>
<feature type="transmembrane region" description="Helical" evidence="11">
    <location>
        <begin position="20"/>
        <end position="42"/>
    </location>
</feature>
<dbReference type="EMBL" id="AMXE01000049">
    <property type="protein sequence ID" value="ENO86760.1"/>
    <property type="molecule type" value="Genomic_DNA"/>
</dbReference>
<dbReference type="InterPro" id="IPR023214">
    <property type="entry name" value="HAD_sf"/>
</dbReference>
<organism evidence="13 14">
    <name type="scientific">Thauera linaloolentis (strain DSM 12138 / JCM 21573 / CCUG 41526 / CIP 105981 / IAM 15112 / NBRC 102519 / 47Lol)</name>
    <dbReference type="NCBI Taxonomy" id="1123367"/>
    <lineage>
        <taxon>Bacteria</taxon>
        <taxon>Pseudomonadati</taxon>
        <taxon>Pseudomonadota</taxon>
        <taxon>Betaproteobacteria</taxon>
        <taxon>Rhodocyclales</taxon>
        <taxon>Zoogloeaceae</taxon>
        <taxon>Thauera</taxon>
    </lineage>
</organism>
<dbReference type="InterPro" id="IPR006068">
    <property type="entry name" value="ATPase_P-typ_cation-transptr_C"/>
</dbReference>
<dbReference type="GO" id="GO:0005524">
    <property type="term" value="F:ATP binding"/>
    <property type="evidence" value="ECO:0007669"/>
    <property type="project" value="UniProtKB-KW"/>
</dbReference>
<evidence type="ECO:0000256" key="5">
    <source>
        <dbReference type="ARBA" id="ARBA00022723"/>
    </source>
</evidence>
<keyword evidence="4 11" id="KW-0812">Transmembrane</keyword>
<keyword evidence="10 11" id="KW-0472">Membrane</keyword>
<dbReference type="InterPro" id="IPR050510">
    <property type="entry name" value="Cation_transp_ATPase_P-type"/>
</dbReference>
<dbReference type="PANTHER" id="PTHR43294:SF20">
    <property type="entry name" value="P-TYPE ATPASE"/>
    <property type="match status" value="1"/>
</dbReference>
<proteinExistence type="inferred from homology"/>
<dbReference type="CDD" id="cd02080">
    <property type="entry name" value="P-type_ATPase_cation"/>
    <property type="match status" value="1"/>
</dbReference>
<evidence type="ECO:0000256" key="4">
    <source>
        <dbReference type="ARBA" id="ARBA00022692"/>
    </source>
</evidence>
<feature type="transmembrane region" description="Helical" evidence="11">
    <location>
        <begin position="800"/>
        <end position="822"/>
    </location>
</feature>
<feature type="transmembrane region" description="Helical" evidence="11">
    <location>
        <begin position="205"/>
        <end position="226"/>
    </location>
</feature>
<dbReference type="GO" id="GO:0005391">
    <property type="term" value="F:P-type sodium:potassium-exchanging transporter activity"/>
    <property type="evidence" value="ECO:0007669"/>
    <property type="project" value="TreeGrafter"/>
</dbReference>
<keyword evidence="5" id="KW-0479">Metal-binding</keyword>
<dbReference type="InterPro" id="IPR001757">
    <property type="entry name" value="P_typ_ATPase"/>
</dbReference>
<evidence type="ECO:0000256" key="1">
    <source>
        <dbReference type="ARBA" id="ARBA00004651"/>
    </source>
</evidence>
<dbReference type="SUPFAM" id="SSF56784">
    <property type="entry name" value="HAD-like"/>
    <property type="match status" value="1"/>
</dbReference>
<evidence type="ECO:0000313" key="14">
    <source>
        <dbReference type="Proteomes" id="UP000013232"/>
    </source>
</evidence>
<dbReference type="Pfam" id="PF00122">
    <property type="entry name" value="E1-E2_ATPase"/>
    <property type="match status" value="1"/>
</dbReference>
<dbReference type="SFLD" id="SFLDF00027">
    <property type="entry name" value="p-type_atpase"/>
    <property type="match status" value="1"/>
</dbReference>
<keyword evidence="9 11" id="KW-1133">Transmembrane helix</keyword>
<dbReference type="GO" id="GO:1990573">
    <property type="term" value="P:potassium ion import across plasma membrane"/>
    <property type="evidence" value="ECO:0007669"/>
    <property type="project" value="TreeGrafter"/>
</dbReference>
<dbReference type="PRINTS" id="PR00120">
    <property type="entry name" value="HATPASE"/>
</dbReference>
<dbReference type="GO" id="GO:0005886">
    <property type="term" value="C:plasma membrane"/>
    <property type="evidence" value="ECO:0007669"/>
    <property type="project" value="UniProtKB-SubCell"/>
</dbReference>
<keyword evidence="8" id="KW-1278">Translocase</keyword>
<dbReference type="GO" id="GO:0006883">
    <property type="term" value="P:intracellular sodium ion homeostasis"/>
    <property type="evidence" value="ECO:0007669"/>
    <property type="project" value="TreeGrafter"/>
</dbReference>
<dbReference type="SFLD" id="SFLDG00002">
    <property type="entry name" value="C1.7:_P-type_atpase_like"/>
    <property type="match status" value="1"/>
</dbReference>
<dbReference type="eggNOG" id="COG0474">
    <property type="taxonomic scope" value="Bacteria"/>
</dbReference>
<dbReference type="GO" id="GO:0030007">
    <property type="term" value="P:intracellular potassium ion homeostasis"/>
    <property type="evidence" value="ECO:0007669"/>
    <property type="project" value="TreeGrafter"/>
</dbReference>
<dbReference type="Gene3D" id="2.70.150.10">
    <property type="entry name" value="Calcium-transporting ATPase, cytoplasmic transduction domain A"/>
    <property type="match status" value="1"/>
</dbReference>
<keyword evidence="14" id="KW-1185">Reference proteome</keyword>
<feature type="transmembrane region" description="Helical" evidence="11">
    <location>
        <begin position="658"/>
        <end position="683"/>
    </location>
</feature>
<dbReference type="SUPFAM" id="SSF81653">
    <property type="entry name" value="Calcium ATPase, transduction domain A"/>
    <property type="match status" value="1"/>
</dbReference>
<dbReference type="GO" id="GO:1902600">
    <property type="term" value="P:proton transmembrane transport"/>
    <property type="evidence" value="ECO:0007669"/>
    <property type="project" value="TreeGrafter"/>
</dbReference>
<comment type="subcellular location">
    <subcellularLocation>
        <location evidence="1">Cell membrane</location>
        <topology evidence="1">Multi-pass membrane protein</topology>
    </subcellularLocation>
</comment>
<feature type="transmembrane region" description="Helical" evidence="11">
    <location>
        <begin position="731"/>
        <end position="752"/>
    </location>
</feature>
<evidence type="ECO:0000259" key="12">
    <source>
        <dbReference type="SMART" id="SM00831"/>
    </source>
</evidence>
<feature type="transmembrane region" description="Helical" evidence="11">
    <location>
        <begin position="238"/>
        <end position="264"/>
    </location>
</feature>
<dbReference type="Pfam" id="PF00689">
    <property type="entry name" value="Cation_ATPase_C"/>
    <property type="match status" value="1"/>
</dbReference>
<evidence type="ECO:0000256" key="7">
    <source>
        <dbReference type="ARBA" id="ARBA00022840"/>
    </source>
</evidence>
<dbReference type="NCBIfam" id="TIGR01494">
    <property type="entry name" value="ATPase_P-type"/>
    <property type="match status" value="3"/>
</dbReference>
<feature type="transmembrane region" description="Helical" evidence="11">
    <location>
        <begin position="689"/>
        <end position="710"/>
    </location>
</feature>
<dbReference type="InterPro" id="IPR023299">
    <property type="entry name" value="ATPase_P-typ_cyto_dom_N"/>
</dbReference>
<dbReference type="GO" id="GO:0016887">
    <property type="term" value="F:ATP hydrolysis activity"/>
    <property type="evidence" value="ECO:0007669"/>
    <property type="project" value="InterPro"/>
</dbReference>
<dbReference type="GO" id="GO:0036376">
    <property type="term" value="P:sodium ion export across plasma membrane"/>
    <property type="evidence" value="ECO:0007669"/>
    <property type="project" value="TreeGrafter"/>
</dbReference>
<evidence type="ECO:0000256" key="3">
    <source>
        <dbReference type="ARBA" id="ARBA00022475"/>
    </source>
</evidence>
<comment type="caution">
    <text evidence="13">The sequence shown here is derived from an EMBL/GenBank/DDBJ whole genome shotgun (WGS) entry which is preliminary data.</text>
</comment>
<dbReference type="Gene3D" id="1.20.1110.10">
    <property type="entry name" value="Calcium-transporting ATPase, transmembrane domain"/>
    <property type="match status" value="1"/>
</dbReference>
<dbReference type="STRING" id="1123367.GCA_000621305_00013"/>